<keyword evidence="2" id="KW-1185">Reference proteome</keyword>
<sequence>MSAANTSSGSPTTLADPMVLLEHLEVGAAVLELMFTIRRFDEELFKRKNRHHNPTSGIAPIQRNQLSADGGSKMLDDERFMQNLASRLFNSLESLDSCSEGVLLSIDMEKLYEDENTTFLLAWAISEQAAMDDRIVAAEMESGRDLPGTTKRQIIVQTADFAAVLGDGDPE</sequence>
<protein>
    <submittedName>
        <fullName evidence="1">Uncharacterized protein</fullName>
    </submittedName>
</protein>
<dbReference type="OrthoDB" id="10566332at2759"/>
<proteinExistence type="predicted"/>
<organism evidence="1 2">
    <name type="scientific">Coprinellus micaceus</name>
    <name type="common">Glistening ink-cap mushroom</name>
    <name type="synonym">Coprinus micaceus</name>
    <dbReference type="NCBI Taxonomy" id="71717"/>
    <lineage>
        <taxon>Eukaryota</taxon>
        <taxon>Fungi</taxon>
        <taxon>Dikarya</taxon>
        <taxon>Basidiomycota</taxon>
        <taxon>Agaricomycotina</taxon>
        <taxon>Agaricomycetes</taxon>
        <taxon>Agaricomycetidae</taxon>
        <taxon>Agaricales</taxon>
        <taxon>Agaricineae</taxon>
        <taxon>Psathyrellaceae</taxon>
        <taxon>Coprinellus</taxon>
    </lineage>
</organism>
<dbReference type="EMBL" id="QPFP01000057">
    <property type="protein sequence ID" value="TEB25399.1"/>
    <property type="molecule type" value="Genomic_DNA"/>
</dbReference>
<comment type="caution">
    <text evidence="1">The sequence shown here is derived from an EMBL/GenBank/DDBJ whole genome shotgun (WGS) entry which is preliminary data.</text>
</comment>
<reference evidence="1 2" key="1">
    <citation type="journal article" date="2019" name="Nat. Ecol. Evol.">
        <title>Megaphylogeny resolves global patterns of mushroom evolution.</title>
        <authorList>
            <person name="Varga T."/>
            <person name="Krizsan K."/>
            <person name="Foldi C."/>
            <person name="Dima B."/>
            <person name="Sanchez-Garcia M."/>
            <person name="Sanchez-Ramirez S."/>
            <person name="Szollosi G.J."/>
            <person name="Szarkandi J.G."/>
            <person name="Papp V."/>
            <person name="Albert L."/>
            <person name="Andreopoulos W."/>
            <person name="Angelini C."/>
            <person name="Antonin V."/>
            <person name="Barry K.W."/>
            <person name="Bougher N.L."/>
            <person name="Buchanan P."/>
            <person name="Buyck B."/>
            <person name="Bense V."/>
            <person name="Catcheside P."/>
            <person name="Chovatia M."/>
            <person name="Cooper J."/>
            <person name="Damon W."/>
            <person name="Desjardin D."/>
            <person name="Finy P."/>
            <person name="Geml J."/>
            <person name="Haridas S."/>
            <person name="Hughes K."/>
            <person name="Justo A."/>
            <person name="Karasinski D."/>
            <person name="Kautmanova I."/>
            <person name="Kiss B."/>
            <person name="Kocsube S."/>
            <person name="Kotiranta H."/>
            <person name="LaButti K.M."/>
            <person name="Lechner B.E."/>
            <person name="Liimatainen K."/>
            <person name="Lipzen A."/>
            <person name="Lukacs Z."/>
            <person name="Mihaltcheva S."/>
            <person name="Morgado L.N."/>
            <person name="Niskanen T."/>
            <person name="Noordeloos M.E."/>
            <person name="Ohm R.A."/>
            <person name="Ortiz-Santana B."/>
            <person name="Ovrebo C."/>
            <person name="Racz N."/>
            <person name="Riley R."/>
            <person name="Savchenko A."/>
            <person name="Shiryaev A."/>
            <person name="Soop K."/>
            <person name="Spirin V."/>
            <person name="Szebenyi C."/>
            <person name="Tomsovsky M."/>
            <person name="Tulloss R.E."/>
            <person name="Uehling J."/>
            <person name="Grigoriev I.V."/>
            <person name="Vagvolgyi C."/>
            <person name="Papp T."/>
            <person name="Martin F.M."/>
            <person name="Miettinen O."/>
            <person name="Hibbett D.S."/>
            <person name="Nagy L.G."/>
        </authorList>
    </citation>
    <scope>NUCLEOTIDE SEQUENCE [LARGE SCALE GENOMIC DNA]</scope>
    <source>
        <strain evidence="1 2">FP101781</strain>
    </source>
</reference>
<evidence type="ECO:0000313" key="1">
    <source>
        <dbReference type="EMBL" id="TEB25399.1"/>
    </source>
</evidence>
<dbReference type="Proteomes" id="UP000298030">
    <property type="component" value="Unassembled WGS sequence"/>
</dbReference>
<evidence type="ECO:0000313" key="2">
    <source>
        <dbReference type="Proteomes" id="UP000298030"/>
    </source>
</evidence>
<name>A0A4Y7SW02_COPMI</name>
<gene>
    <name evidence="1" type="ORF">FA13DRAFT_1167800</name>
</gene>
<accession>A0A4Y7SW02</accession>
<dbReference type="AlphaFoldDB" id="A0A4Y7SW02"/>